<dbReference type="Proteomes" id="UP000192353">
    <property type="component" value="Unassembled WGS sequence"/>
</dbReference>
<sequence>MPIFNINNALKTSTMSVPFGFGDEEVFNVLTGKDSDTYISAKEALKNSDIYSAIFQLSGDLASSRIISSKTRYQGIIDNPTLTSNKHAFWQAIFAQLLLGGEAFIYRWRNINGIDHHWEYLRPSQVSAYLLDDGSGLIYNITFDEPKIGVKMNVPQNDVLHFRLLSKNGGMTGISPLSALSNELNIKNDSNKLTRAALSQSIMAPGILKITKEGKVNWKIKAMRAKEFMRQTQVANNGPVVIDDLEEYSPLEIKSDIAKLLAQADWTGNQIAKVYGIPNSYLNGQGDQQSSLDQIKGMYANALSRYMESIVSELNNKLSATIHYNIRPAIDPLQDSYAQVLSGLTKDGMLAHNQARYLLQGTGYLPDDLPEPQSALLNPPKGGDANGKDTD</sequence>
<dbReference type="InterPro" id="IPR006427">
    <property type="entry name" value="Portal_HK97"/>
</dbReference>
<accession>A0A1V9U308</accession>
<protein>
    <submittedName>
        <fullName evidence="2">Phage portal protein</fullName>
    </submittedName>
</protein>
<reference evidence="2 3" key="1">
    <citation type="submission" date="2017-03" db="EMBL/GenBank/DDBJ databases">
        <title>Phylogenomics and comparative genomics of Lactobacillus salivarius, a mammalian gut commensal.</title>
        <authorList>
            <person name="Harris H.M."/>
        </authorList>
    </citation>
    <scope>NUCLEOTIDE SEQUENCE [LARGE SCALE GENOMIC DNA]</scope>
    <source>
        <strain evidence="2 3">AH4231</strain>
    </source>
</reference>
<dbReference type="NCBIfam" id="TIGR01537">
    <property type="entry name" value="portal_HK97"/>
    <property type="match status" value="1"/>
</dbReference>
<comment type="caution">
    <text evidence="2">The sequence shown here is derived from an EMBL/GenBank/DDBJ whole genome shotgun (WGS) entry which is preliminary data.</text>
</comment>
<proteinExistence type="predicted"/>
<dbReference type="InterPro" id="IPR006944">
    <property type="entry name" value="Phage/GTA_portal"/>
</dbReference>
<organism evidence="2 3">
    <name type="scientific">Ligilactobacillus salivarius</name>
    <dbReference type="NCBI Taxonomy" id="1624"/>
    <lineage>
        <taxon>Bacteria</taxon>
        <taxon>Bacillati</taxon>
        <taxon>Bacillota</taxon>
        <taxon>Bacilli</taxon>
        <taxon>Lactobacillales</taxon>
        <taxon>Lactobacillaceae</taxon>
        <taxon>Ligilactobacillus</taxon>
    </lineage>
</organism>
<name>A0A1V9U308_9LACO</name>
<dbReference type="RefSeq" id="WP_081515672.1">
    <property type="nucleotide sequence ID" value="NZ_NBEW01000016.1"/>
</dbReference>
<evidence type="ECO:0000256" key="1">
    <source>
        <dbReference type="SAM" id="MobiDB-lite"/>
    </source>
</evidence>
<evidence type="ECO:0000313" key="2">
    <source>
        <dbReference type="EMBL" id="OQR26028.1"/>
    </source>
</evidence>
<gene>
    <name evidence="2" type="ORF">B6U37_01475</name>
</gene>
<evidence type="ECO:0000313" key="3">
    <source>
        <dbReference type="Proteomes" id="UP000192353"/>
    </source>
</evidence>
<dbReference type="EMBL" id="NBEY01000017">
    <property type="protein sequence ID" value="OQR26028.1"/>
    <property type="molecule type" value="Genomic_DNA"/>
</dbReference>
<dbReference type="Pfam" id="PF04860">
    <property type="entry name" value="Phage_portal"/>
    <property type="match status" value="1"/>
</dbReference>
<feature type="region of interest" description="Disordered" evidence="1">
    <location>
        <begin position="368"/>
        <end position="391"/>
    </location>
</feature>
<dbReference type="AlphaFoldDB" id="A0A1V9U308"/>